<dbReference type="EMBL" id="JABELV010000028">
    <property type="protein sequence ID" value="KAG7562674.1"/>
    <property type="molecule type" value="Genomic_DNA"/>
</dbReference>
<evidence type="ECO:0000313" key="3">
    <source>
        <dbReference type="Proteomes" id="UP000812966"/>
    </source>
</evidence>
<evidence type="ECO:0000313" key="2">
    <source>
        <dbReference type="EMBL" id="KAG7562674.1"/>
    </source>
</evidence>
<dbReference type="PANTHER" id="PTHR43431">
    <property type="entry name" value="OXIDOREDUCTASE, SHORT CHAIN DEHYDROGENASE/REDUCTASE FAMILY (AFU_ORTHOLOGUE AFUA_5G14000)"/>
    <property type="match status" value="1"/>
</dbReference>
<keyword evidence="3" id="KW-1185">Reference proteome</keyword>
<comment type="caution">
    <text evidence="2">The sequence shown here is derived from an EMBL/GenBank/DDBJ whole genome shotgun (WGS) entry which is preliminary data.</text>
</comment>
<dbReference type="SUPFAM" id="SSF51735">
    <property type="entry name" value="NAD(P)-binding Rossmann-fold domains"/>
    <property type="match status" value="1"/>
</dbReference>
<reference evidence="2" key="1">
    <citation type="submission" date="2020-04" db="EMBL/GenBank/DDBJ databases">
        <title>Analysis of mating type loci in Filobasidium floriforme.</title>
        <authorList>
            <person name="Nowrousian M."/>
        </authorList>
    </citation>
    <scope>NUCLEOTIDE SEQUENCE</scope>
    <source>
        <strain evidence="2">CBS 6242</strain>
    </source>
</reference>
<feature type="region of interest" description="Disordered" evidence="1">
    <location>
        <begin position="40"/>
        <end position="62"/>
    </location>
</feature>
<sequence>MSQRIAVILGAGPGAGAGIARAFSKTHNVALLSRNPATLSKTQSSLPSTSTSHPFPADASDPASISSAWEAIKSHWPEGTIDVAIFNAPGGGFSPGGFLSKTPEHLERGLKAGVLGAFAFAQLFLKEAKEGTLIFTGATAALRGGANFSTLSPDKFALRSLSQTLAREFGPKNIHVAHTIIDGLIDTDRVASFAGEAKEADGRISPDEIGKAYVYLHEQARSAWTQELDLRPFTEKF</sequence>
<evidence type="ECO:0000256" key="1">
    <source>
        <dbReference type="SAM" id="MobiDB-lite"/>
    </source>
</evidence>
<dbReference type="InterPro" id="IPR002347">
    <property type="entry name" value="SDR_fam"/>
</dbReference>
<dbReference type="Proteomes" id="UP000812966">
    <property type="component" value="Unassembled WGS sequence"/>
</dbReference>
<dbReference type="Gene3D" id="3.40.50.720">
    <property type="entry name" value="NAD(P)-binding Rossmann-like Domain"/>
    <property type="match status" value="1"/>
</dbReference>
<evidence type="ECO:0008006" key="4">
    <source>
        <dbReference type="Google" id="ProtNLM"/>
    </source>
</evidence>
<dbReference type="AlphaFoldDB" id="A0A8K0JP21"/>
<protein>
    <recommendedName>
        <fullName evidence="4">NAD(P)-binding protein</fullName>
    </recommendedName>
</protein>
<name>A0A8K0JP21_9TREE</name>
<dbReference type="InterPro" id="IPR036291">
    <property type="entry name" value="NAD(P)-bd_dom_sf"/>
</dbReference>
<accession>A0A8K0JP21</accession>
<dbReference type="PRINTS" id="PR00081">
    <property type="entry name" value="GDHRDH"/>
</dbReference>
<feature type="compositionally biased region" description="Polar residues" evidence="1">
    <location>
        <begin position="40"/>
        <end position="53"/>
    </location>
</feature>
<dbReference type="PANTHER" id="PTHR43431:SF7">
    <property type="entry name" value="OXIDOREDUCTASE, SHORT CHAIN DEHYDROGENASE_REDUCTASE FAMILY (AFU_ORTHOLOGUE AFUA_5G14000)"/>
    <property type="match status" value="1"/>
</dbReference>
<organism evidence="2 3">
    <name type="scientific">Filobasidium floriforme</name>
    <dbReference type="NCBI Taxonomy" id="5210"/>
    <lineage>
        <taxon>Eukaryota</taxon>
        <taxon>Fungi</taxon>
        <taxon>Dikarya</taxon>
        <taxon>Basidiomycota</taxon>
        <taxon>Agaricomycotina</taxon>
        <taxon>Tremellomycetes</taxon>
        <taxon>Filobasidiales</taxon>
        <taxon>Filobasidiaceae</taxon>
        <taxon>Filobasidium</taxon>
    </lineage>
</organism>
<proteinExistence type="predicted"/>
<dbReference type="Pfam" id="PF13561">
    <property type="entry name" value="adh_short_C2"/>
    <property type="match status" value="1"/>
</dbReference>
<dbReference type="OrthoDB" id="5399006at2759"/>
<gene>
    <name evidence="2" type="ORF">FFLO_01941</name>
</gene>